<evidence type="ECO:0000256" key="1">
    <source>
        <dbReference type="ARBA" id="ARBA00023159"/>
    </source>
</evidence>
<dbReference type="GO" id="GO:0006355">
    <property type="term" value="P:regulation of DNA-templated transcription"/>
    <property type="evidence" value="ECO:0007669"/>
    <property type="project" value="InterPro"/>
</dbReference>
<dbReference type="GO" id="GO:0008168">
    <property type="term" value="F:methyltransferase activity"/>
    <property type="evidence" value="ECO:0007669"/>
    <property type="project" value="InterPro"/>
</dbReference>
<keyword evidence="5" id="KW-1185">Reference proteome</keyword>
<dbReference type="Gene3D" id="3.40.10.10">
    <property type="entry name" value="DNA Methylphosphotriester Repair Domain"/>
    <property type="match status" value="1"/>
</dbReference>
<accession>A0A4P9ZGS7</accession>
<dbReference type="InterPro" id="IPR004026">
    <property type="entry name" value="Ada_DNA_repair_Zn-bd"/>
</dbReference>
<dbReference type="Pfam" id="PF02805">
    <property type="entry name" value="Ada_Zn_binding"/>
    <property type="match status" value="1"/>
</dbReference>
<evidence type="ECO:0000259" key="3">
    <source>
        <dbReference type="Pfam" id="PF02805"/>
    </source>
</evidence>
<gene>
    <name evidence="4" type="ORF">METBISCDRAFT_21702</name>
</gene>
<keyword evidence="1" id="KW-0010">Activator</keyword>
<feature type="domain" description="Ada DNA repair metal-binding" evidence="3">
    <location>
        <begin position="9"/>
        <end position="73"/>
    </location>
</feature>
<dbReference type="AlphaFoldDB" id="A0A4P9ZGS7"/>
<evidence type="ECO:0000313" key="5">
    <source>
        <dbReference type="Proteomes" id="UP000268321"/>
    </source>
</evidence>
<feature type="region of interest" description="Disordered" evidence="2">
    <location>
        <begin position="181"/>
        <end position="201"/>
    </location>
</feature>
<dbReference type="SUPFAM" id="SSF57884">
    <property type="entry name" value="Ada DNA repair protein, N-terminal domain (N-Ada 10)"/>
    <property type="match status" value="1"/>
</dbReference>
<reference evidence="5" key="1">
    <citation type="journal article" date="2018" name="Nat. Microbiol.">
        <title>Leveraging single-cell genomics to expand the fungal tree of life.</title>
        <authorList>
            <person name="Ahrendt S.R."/>
            <person name="Quandt C.A."/>
            <person name="Ciobanu D."/>
            <person name="Clum A."/>
            <person name="Salamov A."/>
            <person name="Andreopoulos B."/>
            <person name="Cheng J.F."/>
            <person name="Woyke T."/>
            <person name="Pelin A."/>
            <person name="Henrissat B."/>
            <person name="Reynolds N.K."/>
            <person name="Benny G.L."/>
            <person name="Smith M.E."/>
            <person name="James T.Y."/>
            <person name="Grigoriev I.V."/>
        </authorList>
    </citation>
    <scope>NUCLEOTIDE SEQUENCE [LARGE SCALE GENOMIC DNA]</scope>
    <source>
        <strain evidence="5">Baker2002</strain>
    </source>
</reference>
<dbReference type="GO" id="GO:0008270">
    <property type="term" value="F:zinc ion binding"/>
    <property type="evidence" value="ECO:0007669"/>
    <property type="project" value="InterPro"/>
</dbReference>
<name>A0A4P9ZGS7_9ASCO</name>
<organism evidence="4 5">
    <name type="scientific">Metschnikowia bicuspidata</name>
    <dbReference type="NCBI Taxonomy" id="27322"/>
    <lineage>
        <taxon>Eukaryota</taxon>
        <taxon>Fungi</taxon>
        <taxon>Dikarya</taxon>
        <taxon>Ascomycota</taxon>
        <taxon>Saccharomycotina</taxon>
        <taxon>Pichiomycetes</taxon>
        <taxon>Metschnikowiaceae</taxon>
        <taxon>Metschnikowia</taxon>
    </lineage>
</organism>
<feature type="compositionally biased region" description="Basic residues" evidence="2">
    <location>
        <begin position="192"/>
        <end position="201"/>
    </location>
</feature>
<evidence type="ECO:0000256" key="2">
    <source>
        <dbReference type="SAM" id="MobiDB-lite"/>
    </source>
</evidence>
<proteinExistence type="predicted"/>
<dbReference type="Proteomes" id="UP000268321">
    <property type="component" value="Unassembled WGS sequence"/>
</dbReference>
<dbReference type="Gene3D" id="1.10.10.60">
    <property type="entry name" value="Homeodomain-like"/>
    <property type="match status" value="1"/>
</dbReference>
<protein>
    <recommendedName>
        <fullName evidence="3">Ada DNA repair metal-binding domain-containing protein</fullName>
    </recommendedName>
</protein>
<dbReference type="GO" id="GO:0006281">
    <property type="term" value="P:DNA repair"/>
    <property type="evidence" value="ECO:0007669"/>
    <property type="project" value="InterPro"/>
</dbReference>
<evidence type="ECO:0000313" key="4">
    <source>
        <dbReference type="EMBL" id="RKP32185.1"/>
    </source>
</evidence>
<dbReference type="EMBL" id="ML004433">
    <property type="protein sequence ID" value="RKP32185.1"/>
    <property type="molecule type" value="Genomic_DNA"/>
</dbReference>
<dbReference type="InterPro" id="IPR035451">
    <property type="entry name" value="Ada-like_dom_sf"/>
</dbReference>
<sequence length="470" mass="52021">MVYASDSNKWCAYQFLDPFAAGTFLVCNKIKKIFCRPDCDAHPTTELRSLIKFVDTTQEAVSLGYVPCESCDPMSVPKIDVNLLLRTVKDCNNRIGFVPPLMDDDESKITETKENIIRQGIQRRQLVPAISYNNQKYSADKSSASSVSKNDLEHYNLIDLACRHLALAAANSIFSPLTPGSLSPTSDDNVFSKKKNGTKKRRGGVLGFKELAAKLKLSAWHFHRVFKSITGLTPKNYGDMCWEYLVKQKAERGSESVLTPPGSLRECDYNSQDSVLPFQPGSATSLLQDQNYPLGNNCFNSATNTYSYYSPTQSNSSPEFLPKTRKRECPDDFDDLEGSHKRPFTQANFTTCLQGANVGGAHNADLYANQVEYEGDFGSYMDLSMRATSAPDLSIYGNMLSLFDHSKPVDFGPMPLEPPLGDLDVNGISSLLAPLGTNPLMVNDPYVPTAEIVNEQLFTETEAFSADLFP</sequence>
<dbReference type="OrthoDB" id="2447880at2759"/>
<dbReference type="GO" id="GO:0003677">
    <property type="term" value="F:DNA binding"/>
    <property type="evidence" value="ECO:0007669"/>
    <property type="project" value="InterPro"/>
</dbReference>